<dbReference type="SUPFAM" id="SSF53335">
    <property type="entry name" value="S-adenosyl-L-methionine-dependent methyltransferases"/>
    <property type="match status" value="1"/>
</dbReference>
<dbReference type="PANTHER" id="PTHR33841">
    <property type="entry name" value="DNA METHYLTRANSFERASE YEEA-RELATED"/>
    <property type="match status" value="1"/>
</dbReference>
<comment type="catalytic activity">
    <reaction evidence="7">
        <text>a 2'-deoxyadenosine in DNA + S-adenosyl-L-methionine = an N(6)-methyl-2'-deoxyadenosine in DNA + S-adenosyl-L-homocysteine + H(+)</text>
        <dbReference type="Rhea" id="RHEA:15197"/>
        <dbReference type="Rhea" id="RHEA-COMP:12418"/>
        <dbReference type="Rhea" id="RHEA-COMP:12419"/>
        <dbReference type="ChEBI" id="CHEBI:15378"/>
        <dbReference type="ChEBI" id="CHEBI:57856"/>
        <dbReference type="ChEBI" id="CHEBI:59789"/>
        <dbReference type="ChEBI" id="CHEBI:90615"/>
        <dbReference type="ChEBI" id="CHEBI:90616"/>
        <dbReference type="EC" id="2.1.1.72"/>
    </reaction>
</comment>
<feature type="domain" description="Restriction endonuclease type I HsdR N-terminal" evidence="8">
    <location>
        <begin position="26"/>
        <end position="138"/>
    </location>
</feature>
<dbReference type="InterPro" id="IPR029063">
    <property type="entry name" value="SAM-dependent_MTases_sf"/>
</dbReference>
<dbReference type="Gene3D" id="3.40.50.150">
    <property type="entry name" value="Vaccinia Virus protein VP39"/>
    <property type="match status" value="1"/>
</dbReference>
<feature type="domain" description="Type II methyltransferase M.TaqI-like" evidence="9">
    <location>
        <begin position="519"/>
        <end position="717"/>
    </location>
</feature>
<dbReference type="PANTHER" id="PTHR33841:SF1">
    <property type="entry name" value="DNA METHYLTRANSFERASE A"/>
    <property type="match status" value="1"/>
</dbReference>
<sequence length="1070" mass="122097">MTVPQEILGLIGRFDNNREAYRSGTYNETQLRREFVDPFFKILGWDVNNEKGYAEAYKDVIHEDSIKVGGMTKAPDYCFRTGGVRKFFVETKKPAVNLKEDVDPAFQLRRYAWSAKLPLSILTDFEEFVVYDCRVKPDKTDKPSTARILYLNYTEYAQRWDEIASIFSRDAVLKGAFDKYAETGKAKKGTAEVDTAFLKEIESWRDVLARNLALRNPDLTQHDLNFAIQRIIDRIIFLRICEDRGIERYGRLMALQNGDRVYARLCEIFHRADERYNSGLFHFQKEKGRSEFPDTLTPSLTIDDGVLKDIIKNLYYPDSPYEFSVLSADILGQVYEQFLGKVIRLTAGHRAVVEDKPEVKKAGGVYYTPIYIVDYIVKNTVGRLVPPFTSPENRGKNISLPVCGKGQGGVVSPAYGKTRGDLPTPKSPPGRGFSIPLLRGARGVFKNPKQVSNLKILDPACGSGSFLLGAYKYLLDWHCDWYVADGPEKWSTGRSPTLYQGMGGDWRLTTAERKRILLNNIYGVDIDLQAVEVTKLSLLLKVLEGESEQTIVRQLKLFHERALPDLGNNIKCGNSLIGTDFYNTSPPPLSPSRRGIQGEASDEERYRINPFDWETEFPEIMENGGFDVVIGNPPYVRQEGLGDLKEYLRCKYTVYHGMADLYAYFIEKGVSLLRDKGIFGYIVANKWMRANYGEPLRKWLKRQCIEQIVDFGDLPVFQQATTYPCILVIGKGKPSSAFTAVKVKTLEFESLEDYVKENRHSVKLSILDDTGWSLADERSAALLNKLKKAGIPLKEYVKGKIYRGVLTGLNEAFVIDAETRNRLISEDPKSREIIKPFLIGRDVKRYCIEDEGRYLILIPKGWTGQKSSSFADAWKWFKQNYPSIATHLLPFKEKAEKRYDKGEYWWELRACDYYAEFEKPKIIIPTIVQSASYTVDNSGFYSNDKTSIIATDDLYLLGILNSRVADFVMHSISSTKQGGYFEYKPMYFSQIPIHTINSSNPSDKSYHGHMVALVRQMLELHKQLVSSKTNHDKTVIQRQIDVTDRLIDQLVYESYGLTEDEIVIVEKGNL</sequence>
<keyword evidence="2" id="KW-0489">Methyltransferase</keyword>
<evidence type="ECO:0000256" key="2">
    <source>
        <dbReference type="ARBA" id="ARBA00022603"/>
    </source>
</evidence>
<organism evidence="11 12">
    <name type="scientific">Candidatus Brocadia sinica JPN1</name>
    <dbReference type="NCBI Taxonomy" id="1197129"/>
    <lineage>
        <taxon>Bacteria</taxon>
        <taxon>Pseudomonadati</taxon>
        <taxon>Planctomycetota</taxon>
        <taxon>Candidatus Brocadiia</taxon>
        <taxon>Candidatus Brocadiales</taxon>
        <taxon>Candidatus Brocadiaceae</taxon>
        <taxon>Candidatus Brocadia</taxon>
    </lineage>
</organism>
<evidence type="ECO:0000256" key="5">
    <source>
        <dbReference type="ARBA" id="ARBA00022747"/>
    </source>
</evidence>
<keyword evidence="5" id="KW-0680">Restriction system</keyword>
<dbReference type="PROSITE" id="PS00092">
    <property type="entry name" value="N6_MTASE"/>
    <property type="match status" value="1"/>
</dbReference>
<evidence type="ECO:0000259" key="9">
    <source>
        <dbReference type="Pfam" id="PF07669"/>
    </source>
</evidence>
<keyword evidence="4" id="KW-0949">S-adenosyl-L-methionine</keyword>
<evidence type="ECO:0000259" key="8">
    <source>
        <dbReference type="Pfam" id="PF04313"/>
    </source>
</evidence>
<dbReference type="InterPro" id="IPR007409">
    <property type="entry name" value="Restrct_endonuc_type1_HsdR_N"/>
</dbReference>
<accession>A0ABQ0JWX4</accession>
<evidence type="ECO:0000313" key="11">
    <source>
        <dbReference type="EMBL" id="GAN33205.1"/>
    </source>
</evidence>
<dbReference type="InterPro" id="IPR011639">
    <property type="entry name" value="MethylTrfase_TaqI-like_dom"/>
</dbReference>
<keyword evidence="6" id="KW-0238">DNA-binding</keyword>
<dbReference type="Pfam" id="PF12950">
    <property type="entry name" value="TaqI_C"/>
    <property type="match status" value="1"/>
</dbReference>
<dbReference type="RefSeq" id="WP_052563273.1">
    <property type="nucleotide sequence ID" value="NZ_BAFN01000001.1"/>
</dbReference>
<evidence type="ECO:0000313" key="12">
    <source>
        <dbReference type="Proteomes" id="UP000032309"/>
    </source>
</evidence>
<keyword evidence="3" id="KW-0808">Transferase</keyword>
<dbReference type="InterPro" id="IPR002052">
    <property type="entry name" value="DNA_methylase_N6_adenine_CS"/>
</dbReference>
<name>A0ABQ0JWX4_9BACT</name>
<evidence type="ECO:0000256" key="3">
    <source>
        <dbReference type="ARBA" id="ARBA00022679"/>
    </source>
</evidence>
<protein>
    <recommendedName>
        <fullName evidence="1">site-specific DNA-methyltransferase (adenine-specific)</fullName>
        <ecNumber evidence="1">2.1.1.72</ecNumber>
    </recommendedName>
</protein>
<evidence type="ECO:0000259" key="10">
    <source>
        <dbReference type="Pfam" id="PF12950"/>
    </source>
</evidence>
<dbReference type="Proteomes" id="UP000032309">
    <property type="component" value="Unassembled WGS sequence"/>
</dbReference>
<evidence type="ECO:0000256" key="6">
    <source>
        <dbReference type="ARBA" id="ARBA00023125"/>
    </source>
</evidence>
<reference evidence="12" key="1">
    <citation type="journal article" date="2015" name="Genome Announc.">
        <title>Draft Genome Sequence of an Anaerobic Ammonium-Oxidizing Bacterium, "Candidatus Brocadia sinica".</title>
        <authorList>
            <person name="Oshiki M."/>
            <person name="Shinyako-Hata K."/>
            <person name="Satoh H."/>
            <person name="Okabe S."/>
        </authorList>
    </citation>
    <scope>NUCLEOTIDE SEQUENCE [LARGE SCALE GENOMIC DNA]</scope>
    <source>
        <strain evidence="12">JPN1</strain>
    </source>
</reference>
<dbReference type="Pfam" id="PF04313">
    <property type="entry name" value="HSDR_N"/>
    <property type="match status" value="1"/>
</dbReference>
<evidence type="ECO:0000256" key="1">
    <source>
        <dbReference type="ARBA" id="ARBA00011900"/>
    </source>
</evidence>
<dbReference type="Pfam" id="PF07669">
    <property type="entry name" value="Eco57I"/>
    <property type="match status" value="1"/>
</dbReference>
<dbReference type="InterPro" id="IPR025931">
    <property type="entry name" value="TaqI_C"/>
</dbReference>
<dbReference type="EMBL" id="BAFN01000001">
    <property type="protein sequence ID" value="GAN33205.1"/>
    <property type="molecule type" value="Genomic_DNA"/>
</dbReference>
<feature type="domain" description="TaqI-like C-terminal specificity" evidence="10">
    <location>
        <begin position="835"/>
        <end position="993"/>
    </location>
</feature>
<evidence type="ECO:0000256" key="4">
    <source>
        <dbReference type="ARBA" id="ARBA00022691"/>
    </source>
</evidence>
<proteinExistence type="predicted"/>
<keyword evidence="12" id="KW-1185">Reference proteome</keyword>
<comment type="caution">
    <text evidence="11">The sequence shown here is derived from an EMBL/GenBank/DDBJ whole genome shotgun (WGS) entry which is preliminary data.</text>
</comment>
<gene>
    <name evidence="11" type="ORF">BROSI_A1722</name>
</gene>
<dbReference type="EC" id="2.1.1.72" evidence="1"/>
<dbReference type="InterPro" id="IPR050953">
    <property type="entry name" value="N4_N6_ade-DNA_methylase"/>
</dbReference>
<dbReference type="PRINTS" id="PR00507">
    <property type="entry name" value="N12N6MTFRASE"/>
</dbReference>
<evidence type="ECO:0000256" key="7">
    <source>
        <dbReference type="ARBA" id="ARBA00047942"/>
    </source>
</evidence>